<dbReference type="PROSITE" id="PS50113">
    <property type="entry name" value="PAC"/>
    <property type="match status" value="1"/>
</dbReference>
<dbReference type="OrthoDB" id="9777298at2"/>
<dbReference type="Gene3D" id="3.30.70.270">
    <property type="match status" value="1"/>
</dbReference>
<dbReference type="Pfam" id="PF00563">
    <property type="entry name" value="EAL"/>
    <property type="match status" value="1"/>
</dbReference>
<dbReference type="SMART" id="SM00304">
    <property type="entry name" value="HAMP"/>
    <property type="match status" value="1"/>
</dbReference>
<dbReference type="CDD" id="cd01949">
    <property type="entry name" value="GGDEF"/>
    <property type="match status" value="1"/>
</dbReference>
<evidence type="ECO:0000313" key="7">
    <source>
        <dbReference type="Proteomes" id="UP000184171"/>
    </source>
</evidence>
<dbReference type="PROSITE" id="PS50887">
    <property type="entry name" value="GGDEF"/>
    <property type="match status" value="1"/>
</dbReference>
<feature type="transmembrane region" description="Helical" evidence="1">
    <location>
        <begin position="267"/>
        <end position="283"/>
    </location>
</feature>
<dbReference type="InterPro" id="IPR000014">
    <property type="entry name" value="PAS"/>
</dbReference>
<keyword evidence="7" id="KW-1185">Reference proteome</keyword>
<dbReference type="GO" id="GO:0007165">
    <property type="term" value="P:signal transduction"/>
    <property type="evidence" value="ECO:0007669"/>
    <property type="project" value="InterPro"/>
</dbReference>
<accession>A0A1M6ICC2</accession>
<feature type="domain" description="GGDEF" evidence="5">
    <location>
        <begin position="523"/>
        <end position="671"/>
    </location>
</feature>
<dbReference type="EMBL" id="FQZT01000006">
    <property type="protein sequence ID" value="SHJ32101.1"/>
    <property type="molecule type" value="Genomic_DNA"/>
</dbReference>
<reference evidence="6 7" key="1">
    <citation type="submission" date="2016-11" db="EMBL/GenBank/DDBJ databases">
        <authorList>
            <person name="Jaros S."/>
            <person name="Januszkiewicz K."/>
            <person name="Wedrychowicz H."/>
        </authorList>
    </citation>
    <scope>NUCLEOTIDE SEQUENCE [LARGE SCALE GENOMIC DNA]</scope>
    <source>
        <strain evidence="6 7">DSM 5091</strain>
    </source>
</reference>
<keyword evidence="1" id="KW-0472">Membrane</keyword>
<evidence type="ECO:0000259" key="4">
    <source>
        <dbReference type="PROSITE" id="PS50885"/>
    </source>
</evidence>
<dbReference type="GO" id="GO:0016020">
    <property type="term" value="C:membrane"/>
    <property type="evidence" value="ECO:0007669"/>
    <property type="project" value="InterPro"/>
</dbReference>
<dbReference type="SUPFAM" id="SSF55073">
    <property type="entry name" value="Nucleotide cyclase"/>
    <property type="match status" value="2"/>
</dbReference>
<dbReference type="CDD" id="cd00130">
    <property type="entry name" value="PAS"/>
    <property type="match status" value="1"/>
</dbReference>
<dbReference type="SMART" id="SM00267">
    <property type="entry name" value="GGDEF"/>
    <property type="match status" value="1"/>
</dbReference>
<dbReference type="InterPro" id="IPR029787">
    <property type="entry name" value="Nucleotide_cyclase"/>
</dbReference>
<dbReference type="CDD" id="cd18774">
    <property type="entry name" value="PDC2_HK_sensor"/>
    <property type="match status" value="1"/>
</dbReference>
<dbReference type="InterPro" id="IPR035965">
    <property type="entry name" value="PAS-like_dom_sf"/>
</dbReference>
<dbReference type="PANTHER" id="PTHR44757:SF2">
    <property type="entry name" value="BIOFILM ARCHITECTURE MAINTENANCE PROTEIN MBAA"/>
    <property type="match status" value="1"/>
</dbReference>
<dbReference type="Proteomes" id="UP000184171">
    <property type="component" value="Unassembled WGS sequence"/>
</dbReference>
<dbReference type="InterPro" id="IPR000700">
    <property type="entry name" value="PAS-assoc_C"/>
</dbReference>
<dbReference type="SUPFAM" id="SSF141868">
    <property type="entry name" value="EAL domain-like"/>
    <property type="match status" value="1"/>
</dbReference>
<dbReference type="InterPro" id="IPR052155">
    <property type="entry name" value="Biofilm_reg_signaling"/>
</dbReference>
<evidence type="ECO:0000256" key="1">
    <source>
        <dbReference type="SAM" id="Phobius"/>
    </source>
</evidence>
<dbReference type="PROSITE" id="PS50883">
    <property type="entry name" value="EAL"/>
    <property type="match status" value="1"/>
</dbReference>
<sequence>MPRSGYRKCRSIRVKFFGIQLASILMTVTLVTGISLSLLHEFNTDSQRSTLEAHAQALAIEADQQLKQLKDRLWRLETFEYHRYQRVPVLAKVFVEQQDVFPRLSYFEESGQQDLKVLDGRVLQGSLKPLKERLLQQVLERPNRVLVTVEPYDIDFSGPSIVLTMAKVGYFGDEFKGVLQASVPLALFNSFFHRRELEHGAEVYLVDELGRFLLHPDQGAFLQHIVAPDSDWRRQLLGGTSEHHRFGHQLIGGKEFYYSFRMLTNEGWYAFAVAPVSIFNYLLNDLVRANLFLGLFGVLFGLLLAHLMVRPILQNIGLISKQTQNLADGKLDERIEMAACDELQVLADAVNTLTDKLQYASAAYDSVDLMLQTVIDPLIICGSDGVIFKTNGAAQELFATTSIEFAGKNLNRFFSHRSPLVAQDLLSEFLQQPHLKNYETEIVGSDGEQIPVNFSFAHAYSEAGEDQFVVCLFKDISLQKSAEQEISKLAYYDSLTSLPNRSLLHDRLEMLIRQMQRSKSEYTKFAVLFLDLDHFKMVNDTFGHSVGDKLLQSAAQRLKGCLREADTVSRIGDDVQLGEKHVLARLGGDEFIILLPHLRVAEDAAIVARQIIADMAKPFLIDGNEVVTPASIGLAIYPDDGEDRETLLRCADIAMYHAKEQGRNSFYFFSAEMNESTRERLNIERQLRQDLERQQGFYLVFQPKVDLQNNRVVGMEALVRWRNEELGEVLPTRFIPIAESSGLIVPLGQWILQAACSQLKQWQESTGAQFKVAVNLSGRQLTQPDLLPVVASVLQDTGLEGESLELELTESMLMETVEKTVVLLSQLKQLGISLAIDDFGTGYSSLSYLKRFPIDTLKIDRSFVRDLEADRDDEAIIEAIIAMAGSLKMQVVAEGVETELQFDFLRSRGADLYQGFLFSEPVPASEFARRFLA</sequence>
<organism evidence="6 7">
    <name type="scientific">Malonomonas rubra DSM 5091</name>
    <dbReference type="NCBI Taxonomy" id="1122189"/>
    <lineage>
        <taxon>Bacteria</taxon>
        <taxon>Pseudomonadati</taxon>
        <taxon>Thermodesulfobacteriota</taxon>
        <taxon>Desulfuromonadia</taxon>
        <taxon>Desulfuromonadales</taxon>
        <taxon>Geopsychrobacteraceae</taxon>
        <taxon>Malonomonas</taxon>
    </lineage>
</organism>
<dbReference type="FunFam" id="3.20.20.450:FF:000001">
    <property type="entry name" value="Cyclic di-GMP phosphodiesterase yahA"/>
    <property type="match status" value="1"/>
</dbReference>
<dbReference type="Gene3D" id="6.10.340.10">
    <property type="match status" value="1"/>
</dbReference>
<dbReference type="CDD" id="cd01948">
    <property type="entry name" value="EAL"/>
    <property type="match status" value="1"/>
</dbReference>
<dbReference type="InterPro" id="IPR001633">
    <property type="entry name" value="EAL_dom"/>
</dbReference>
<proteinExistence type="predicted"/>
<dbReference type="STRING" id="1122189.SAMN02745165_02112"/>
<evidence type="ECO:0000313" key="6">
    <source>
        <dbReference type="EMBL" id="SHJ32101.1"/>
    </source>
</evidence>
<feature type="transmembrane region" description="Helical" evidence="1">
    <location>
        <begin position="21"/>
        <end position="39"/>
    </location>
</feature>
<dbReference type="Pfam" id="PF00990">
    <property type="entry name" value="GGDEF"/>
    <property type="match status" value="2"/>
</dbReference>
<dbReference type="SUPFAM" id="SSF158472">
    <property type="entry name" value="HAMP domain-like"/>
    <property type="match status" value="1"/>
</dbReference>
<dbReference type="SMART" id="SM00052">
    <property type="entry name" value="EAL"/>
    <property type="match status" value="1"/>
</dbReference>
<dbReference type="Pfam" id="PF00672">
    <property type="entry name" value="HAMP"/>
    <property type="match status" value="1"/>
</dbReference>
<dbReference type="InterPro" id="IPR043128">
    <property type="entry name" value="Rev_trsase/Diguanyl_cyclase"/>
</dbReference>
<dbReference type="Pfam" id="PF13426">
    <property type="entry name" value="PAS_9"/>
    <property type="match status" value="1"/>
</dbReference>
<keyword evidence="1" id="KW-1133">Transmembrane helix</keyword>
<dbReference type="CDD" id="cd06225">
    <property type="entry name" value="HAMP"/>
    <property type="match status" value="1"/>
</dbReference>
<dbReference type="Gene3D" id="3.30.450.20">
    <property type="entry name" value="PAS domain"/>
    <property type="match status" value="2"/>
</dbReference>
<feature type="domain" description="EAL" evidence="3">
    <location>
        <begin position="680"/>
        <end position="933"/>
    </location>
</feature>
<dbReference type="NCBIfam" id="TIGR00254">
    <property type="entry name" value="GGDEF"/>
    <property type="match status" value="2"/>
</dbReference>
<dbReference type="InterPro" id="IPR003660">
    <property type="entry name" value="HAMP_dom"/>
</dbReference>
<evidence type="ECO:0000259" key="5">
    <source>
        <dbReference type="PROSITE" id="PS50887"/>
    </source>
</evidence>
<keyword evidence="1" id="KW-0812">Transmembrane</keyword>
<dbReference type="SUPFAM" id="SSF55785">
    <property type="entry name" value="PYP-like sensor domain (PAS domain)"/>
    <property type="match status" value="1"/>
</dbReference>
<name>A0A1M6ICC2_MALRU</name>
<protein>
    <submittedName>
        <fullName evidence="6">PAS domain S-box-containing protein/diguanylate cyclase (GGDEF) domain-containing protein</fullName>
    </submittedName>
</protein>
<feature type="domain" description="HAMP" evidence="4">
    <location>
        <begin position="310"/>
        <end position="362"/>
    </location>
</feature>
<dbReference type="InterPro" id="IPR035919">
    <property type="entry name" value="EAL_sf"/>
</dbReference>
<evidence type="ECO:0000259" key="2">
    <source>
        <dbReference type="PROSITE" id="PS50113"/>
    </source>
</evidence>
<dbReference type="PANTHER" id="PTHR44757">
    <property type="entry name" value="DIGUANYLATE CYCLASE DGCP"/>
    <property type="match status" value="1"/>
</dbReference>
<feature type="transmembrane region" description="Helical" evidence="1">
    <location>
        <begin position="290"/>
        <end position="309"/>
    </location>
</feature>
<dbReference type="RefSeq" id="WP_072908650.1">
    <property type="nucleotide sequence ID" value="NZ_FQZT01000006.1"/>
</dbReference>
<dbReference type="InterPro" id="IPR000160">
    <property type="entry name" value="GGDEF_dom"/>
</dbReference>
<gene>
    <name evidence="6" type="ORF">SAMN02745165_02112</name>
</gene>
<dbReference type="Gene3D" id="3.20.20.450">
    <property type="entry name" value="EAL domain"/>
    <property type="match status" value="1"/>
</dbReference>
<dbReference type="PROSITE" id="PS50885">
    <property type="entry name" value="HAMP"/>
    <property type="match status" value="1"/>
</dbReference>
<dbReference type="AlphaFoldDB" id="A0A1M6ICC2"/>
<evidence type="ECO:0000259" key="3">
    <source>
        <dbReference type="PROSITE" id="PS50883"/>
    </source>
</evidence>
<feature type="domain" description="PAC" evidence="2">
    <location>
        <begin position="436"/>
        <end position="488"/>
    </location>
</feature>
<dbReference type="NCBIfam" id="TIGR00229">
    <property type="entry name" value="sensory_box"/>
    <property type="match status" value="1"/>
</dbReference>